<dbReference type="AlphaFoldDB" id="A0A7X6BNB5"/>
<name>A0A7X6BNB5_9CAUL</name>
<organism evidence="1 2">
    <name type="scientific">Brevundimonas alba</name>
    <dbReference type="NCBI Taxonomy" id="74314"/>
    <lineage>
        <taxon>Bacteria</taxon>
        <taxon>Pseudomonadati</taxon>
        <taxon>Pseudomonadota</taxon>
        <taxon>Alphaproteobacteria</taxon>
        <taxon>Caulobacterales</taxon>
        <taxon>Caulobacteraceae</taxon>
        <taxon>Brevundimonas</taxon>
    </lineage>
</organism>
<reference evidence="1 2" key="1">
    <citation type="submission" date="2020-03" db="EMBL/GenBank/DDBJ databases">
        <title>Genomic Encyclopedia of Type Strains, Phase IV (KMG-IV): sequencing the most valuable type-strain genomes for metagenomic binning, comparative biology and taxonomic classification.</title>
        <authorList>
            <person name="Goeker M."/>
        </authorList>
    </citation>
    <scope>NUCLEOTIDE SEQUENCE [LARGE SCALE GENOMIC DNA]</scope>
    <source>
        <strain evidence="1 2">DSM 4736</strain>
    </source>
</reference>
<protein>
    <submittedName>
        <fullName evidence="1">Uncharacterized protein</fullName>
    </submittedName>
</protein>
<evidence type="ECO:0000313" key="2">
    <source>
        <dbReference type="Proteomes" id="UP000587415"/>
    </source>
</evidence>
<evidence type="ECO:0000313" key="1">
    <source>
        <dbReference type="EMBL" id="NJC41993.1"/>
    </source>
</evidence>
<accession>A0A7X6BNB5</accession>
<keyword evidence="2" id="KW-1185">Reference proteome</keyword>
<dbReference type="RefSeq" id="WP_168047905.1">
    <property type="nucleotide sequence ID" value="NZ_JAATJM010000002.1"/>
</dbReference>
<dbReference type="EMBL" id="JAATJM010000002">
    <property type="protein sequence ID" value="NJC41993.1"/>
    <property type="molecule type" value="Genomic_DNA"/>
</dbReference>
<comment type="caution">
    <text evidence="1">The sequence shown here is derived from an EMBL/GenBank/DDBJ whole genome shotgun (WGS) entry which is preliminary data.</text>
</comment>
<dbReference type="Proteomes" id="UP000587415">
    <property type="component" value="Unassembled WGS sequence"/>
</dbReference>
<proteinExistence type="predicted"/>
<gene>
    <name evidence="1" type="ORF">GGQ87_002288</name>
</gene>
<sequence length="116" mass="12822">MLPALLTSLQAIILTLVPGSEIESRVSGMRRDEPRVVDMDEAFYPGGAYVKSGRVALNGRWWAEDGRLCTRLVYAQSETWCRVIAKDEHGRLFAAGSVGDLNAGRVAEIRFVPIED</sequence>